<sequence length="109" mass="12150">MPTIRPVDIEVFEWDDDMVFLQLFSLGLVVQMSQHPHFPVCVAPGMVGSQYLHGPPLVGVPIQAQPDYPEAPAAQLMDHLEPAIEKVADIDRVEPALVVFPEIFHLLEL</sequence>
<evidence type="ECO:0000313" key="2">
    <source>
        <dbReference type="Proteomes" id="UP000294003"/>
    </source>
</evidence>
<accession>A0ABY0GU94</accession>
<comment type="caution">
    <text evidence="1">The sequence shown here is derived from an EMBL/GenBank/DDBJ whole genome shotgun (WGS) entry which is preliminary data.</text>
</comment>
<dbReference type="Proteomes" id="UP000294003">
    <property type="component" value="Unassembled WGS sequence"/>
</dbReference>
<dbReference type="EMBL" id="QJNS01000492">
    <property type="protein sequence ID" value="RYO77167.1"/>
    <property type="molecule type" value="Genomic_DNA"/>
</dbReference>
<gene>
    <name evidence="1" type="ORF">DL762_009435</name>
</gene>
<protein>
    <recommendedName>
        <fullName evidence="3">CN hydrolase domain-containing protein</fullName>
    </recommendedName>
</protein>
<name>A0ABY0GU94_9PEZI</name>
<evidence type="ECO:0000313" key="1">
    <source>
        <dbReference type="EMBL" id="RYO77167.1"/>
    </source>
</evidence>
<proteinExistence type="predicted"/>
<evidence type="ECO:0008006" key="3">
    <source>
        <dbReference type="Google" id="ProtNLM"/>
    </source>
</evidence>
<organism evidence="1 2">
    <name type="scientific">Monosporascus cannonballus</name>
    <dbReference type="NCBI Taxonomy" id="155416"/>
    <lineage>
        <taxon>Eukaryota</taxon>
        <taxon>Fungi</taxon>
        <taxon>Dikarya</taxon>
        <taxon>Ascomycota</taxon>
        <taxon>Pezizomycotina</taxon>
        <taxon>Sordariomycetes</taxon>
        <taxon>Xylariomycetidae</taxon>
        <taxon>Xylariales</taxon>
        <taxon>Xylariales incertae sedis</taxon>
        <taxon>Monosporascus</taxon>
    </lineage>
</organism>
<keyword evidence="2" id="KW-1185">Reference proteome</keyword>
<reference evidence="1 2" key="1">
    <citation type="submission" date="2018-06" db="EMBL/GenBank/DDBJ databases">
        <title>Complete Genomes of Monosporascus.</title>
        <authorList>
            <person name="Robinson A.J."/>
            <person name="Natvig D.O."/>
        </authorList>
    </citation>
    <scope>NUCLEOTIDE SEQUENCE [LARGE SCALE GENOMIC DNA]</scope>
    <source>
        <strain evidence="1 2">CBS 609.92</strain>
    </source>
</reference>